<reference evidence="2 3" key="1">
    <citation type="submission" date="2019-06" db="EMBL/GenBank/DDBJ databases">
        <authorList>
            <person name="Li M."/>
        </authorList>
    </citation>
    <scope>NUCLEOTIDE SEQUENCE [LARGE SCALE GENOMIC DNA]</scope>
    <source>
        <strain evidence="2 3">BGMRC2036</strain>
    </source>
</reference>
<evidence type="ECO:0000313" key="2">
    <source>
        <dbReference type="EMBL" id="TPW30489.1"/>
    </source>
</evidence>
<dbReference type="AlphaFoldDB" id="A0A506UCU3"/>
<organism evidence="2 3">
    <name type="scientific">Martelella alba</name>
    <dbReference type="NCBI Taxonomy" id="2590451"/>
    <lineage>
        <taxon>Bacteria</taxon>
        <taxon>Pseudomonadati</taxon>
        <taxon>Pseudomonadota</taxon>
        <taxon>Alphaproteobacteria</taxon>
        <taxon>Hyphomicrobiales</taxon>
        <taxon>Aurantimonadaceae</taxon>
        <taxon>Martelella</taxon>
    </lineage>
</organism>
<dbReference type="OrthoDB" id="9180677at2"/>
<evidence type="ECO:0000259" key="1">
    <source>
        <dbReference type="Pfam" id="PF07883"/>
    </source>
</evidence>
<gene>
    <name evidence="2" type="ORF">FJU08_10965</name>
</gene>
<dbReference type="CDD" id="cd06987">
    <property type="entry name" value="cupin_MAE_RS03005"/>
    <property type="match status" value="1"/>
</dbReference>
<accession>A0A506UCU3</accession>
<dbReference type="InterPro" id="IPR014710">
    <property type="entry name" value="RmlC-like_jellyroll"/>
</dbReference>
<dbReference type="RefSeq" id="WP_141149059.1">
    <property type="nucleotide sequence ID" value="NZ_VHLG01000005.1"/>
</dbReference>
<sequence length="142" mass="15640">MLSYSFEQVEKAQAFRISPKDTNYFAILFDPQKDGIEHILVIEIFTVGGATPPNEHSHAHEFFYVLEGEGIAASDGEEMPIKKGDALMLRPGSEHIVKNTGSSKLYTLTVMTPNQDFAELIRSGEPVELDAEDLQVLTGKAA</sequence>
<keyword evidence="3" id="KW-1185">Reference proteome</keyword>
<dbReference type="InterPro" id="IPR052538">
    <property type="entry name" value="Flavonoid_dioxygenase-like"/>
</dbReference>
<dbReference type="PANTHER" id="PTHR43346">
    <property type="entry name" value="LIGAND BINDING DOMAIN PROTEIN, PUTATIVE (AFU_ORTHOLOGUE AFUA_6G14370)-RELATED"/>
    <property type="match status" value="1"/>
</dbReference>
<feature type="domain" description="Cupin type-2" evidence="1">
    <location>
        <begin position="43"/>
        <end position="110"/>
    </location>
</feature>
<comment type="caution">
    <text evidence="2">The sequence shown here is derived from an EMBL/GenBank/DDBJ whole genome shotgun (WGS) entry which is preliminary data.</text>
</comment>
<evidence type="ECO:0000313" key="3">
    <source>
        <dbReference type="Proteomes" id="UP000318801"/>
    </source>
</evidence>
<dbReference type="InterPro" id="IPR011051">
    <property type="entry name" value="RmlC_Cupin_sf"/>
</dbReference>
<dbReference type="Pfam" id="PF07883">
    <property type="entry name" value="Cupin_2"/>
    <property type="match status" value="1"/>
</dbReference>
<proteinExistence type="predicted"/>
<dbReference type="InterPro" id="IPR013096">
    <property type="entry name" value="Cupin_2"/>
</dbReference>
<protein>
    <submittedName>
        <fullName evidence="2">Cupin domain-containing protein</fullName>
    </submittedName>
</protein>
<dbReference type="EMBL" id="VHLG01000005">
    <property type="protein sequence ID" value="TPW30489.1"/>
    <property type="molecule type" value="Genomic_DNA"/>
</dbReference>
<dbReference type="PANTHER" id="PTHR43346:SF1">
    <property type="entry name" value="QUERCETIN 2,3-DIOXYGENASE-RELATED"/>
    <property type="match status" value="1"/>
</dbReference>
<dbReference type="Gene3D" id="2.60.120.10">
    <property type="entry name" value="Jelly Rolls"/>
    <property type="match status" value="1"/>
</dbReference>
<name>A0A506UCU3_9HYPH</name>
<dbReference type="SUPFAM" id="SSF51182">
    <property type="entry name" value="RmlC-like cupins"/>
    <property type="match status" value="1"/>
</dbReference>
<dbReference type="Proteomes" id="UP000318801">
    <property type="component" value="Unassembled WGS sequence"/>
</dbReference>